<feature type="domain" description="Endonuclease/exonuclease/phosphatase" evidence="1">
    <location>
        <begin position="5"/>
        <end position="178"/>
    </location>
</feature>
<dbReference type="SUPFAM" id="SSF56219">
    <property type="entry name" value="DNase I-like"/>
    <property type="match status" value="1"/>
</dbReference>
<sequence length="181" mass="21305">MNTFLKELLLEHQADFVGLQETSKRKYDDTFFRKVDPAKNFIWHWLPAKERSGGMLCGVRVDKFETKKKLKKKVTLVSVYGPPHDDNKEEFMIELSQICTNQSYPALIGGDFNILRFSSEKNKKFIGNKYSDMFNHIINTYELRELGLLGGKFTWSNNQQRPTLEKLDRVLMNDDWEKLFL</sequence>
<dbReference type="PANTHER" id="PTHR33710:SF72">
    <property type="entry name" value="OS04G0204200 PROTEIN"/>
    <property type="match status" value="1"/>
</dbReference>
<evidence type="ECO:0000313" key="3">
    <source>
        <dbReference type="Proteomes" id="UP000823388"/>
    </source>
</evidence>
<name>A0A8T0TUQ1_PANVG</name>
<keyword evidence="3" id="KW-1185">Reference proteome</keyword>
<reference evidence="2" key="1">
    <citation type="submission" date="2020-05" db="EMBL/GenBank/DDBJ databases">
        <title>WGS assembly of Panicum virgatum.</title>
        <authorList>
            <person name="Lovell J.T."/>
            <person name="Jenkins J."/>
            <person name="Shu S."/>
            <person name="Juenger T.E."/>
            <person name="Schmutz J."/>
        </authorList>
    </citation>
    <scope>NUCLEOTIDE SEQUENCE</scope>
    <source>
        <strain evidence="2">AP13</strain>
    </source>
</reference>
<protein>
    <recommendedName>
        <fullName evidence="1">Endonuclease/exonuclease/phosphatase domain-containing protein</fullName>
    </recommendedName>
</protein>
<accession>A0A8T0TUQ1</accession>
<dbReference type="Gene3D" id="3.60.10.10">
    <property type="entry name" value="Endonuclease/exonuclease/phosphatase"/>
    <property type="match status" value="1"/>
</dbReference>
<dbReference type="InterPro" id="IPR005135">
    <property type="entry name" value="Endo/exonuclease/phosphatase"/>
</dbReference>
<dbReference type="GO" id="GO:0003824">
    <property type="term" value="F:catalytic activity"/>
    <property type="evidence" value="ECO:0007669"/>
    <property type="project" value="InterPro"/>
</dbReference>
<dbReference type="InterPro" id="IPR036691">
    <property type="entry name" value="Endo/exonu/phosph_ase_sf"/>
</dbReference>
<dbReference type="Pfam" id="PF03372">
    <property type="entry name" value="Exo_endo_phos"/>
    <property type="match status" value="1"/>
</dbReference>
<comment type="caution">
    <text evidence="2">The sequence shown here is derived from an EMBL/GenBank/DDBJ whole genome shotgun (WGS) entry which is preliminary data.</text>
</comment>
<dbReference type="EMBL" id="CM029042">
    <property type="protein sequence ID" value="KAG2615882.1"/>
    <property type="molecule type" value="Genomic_DNA"/>
</dbReference>
<evidence type="ECO:0000313" key="2">
    <source>
        <dbReference type="EMBL" id="KAG2615882.1"/>
    </source>
</evidence>
<proteinExistence type="predicted"/>
<gene>
    <name evidence="2" type="ORF">PVAP13_3NG045008</name>
</gene>
<evidence type="ECO:0000259" key="1">
    <source>
        <dbReference type="Pfam" id="PF03372"/>
    </source>
</evidence>
<dbReference type="AlphaFoldDB" id="A0A8T0TUQ1"/>
<organism evidence="2 3">
    <name type="scientific">Panicum virgatum</name>
    <name type="common">Blackwell switchgrass</name>
    <dbReference type="NCBI Taxonomy" id="38727"/>
    <lineage>
        <taxon>Eukaryota</taxon>
        <taxon>Viridiplantae</taxon>
        <taxon>Streptophyta</taxon>
        <taxon>Embryophyta</taxon>
        <taxon>Tracheophyta</taxon>
        <taxon>Spermatophyta</taxon>
        <taxon>Magnoliopsida</taxon>
        <taxon>Liliopsida</taxon>
        <taxon>Poales</taxon>
        <taxon>Poaceae</taxon>
        <taxon>PACMAD clade</taxon>
        <taxon>Panicoideae</taxon>
        <taxon>Panicodae</taxon>
        <taxon>Paniceae</taxon>
        <taxon>Panicinae</taxon>
        <taxon>Panicum</taxon>
        <taxon>Panicum sect. Hiantes</taxon>
    </lineage>
</organism>
<dbReference type="Proteomes" id="UP000823388">
    <property type="component" value="Chromosome 3N"/>
</dbReference>
<dbReference type="PANTHER" id="PTHR33710">
    <property type="entry name" value="BNAC02G09200D PROTEIN"/>
    <property type="match status" value="1"/>
</dbReference>